<evidence type="ECO:0000313" key="1">
    <source>
        <dbReference type="EMBL" id="RSU03347.1"/>
    </source>
</evidence>
<reference evidence="1 2" key="1">
    <citation type="submission" date="2017-05" db="EMBL/GenBank/DDBJ databases">
        <title>Vagococcus spp. assemblies.</title>
        <authorList>
            <person name="Gulvik C.A."/>
        </authorList>
    </citation>
    <scope>NUCLEOTIDE SEQUENCE [LARGE SCALE GENOMIC DNA]</scope>
    <source>
        <strain evidence="1 2">CCUG 41755</strain>
    </source>
</reference>
<dbReference type="AlphaFoldDB" id="A0A430A8E5"/>
<gene>
    <name evidence="1" type="ORF">CBF31_06440</name>
</gene>
<protein>
    <recommendedName>
        <fullName evidence="3">Dithiol-disulfide isomerase</fullName>
    </recommendedName>
</protein>
<comment type="caution">
    <text evidence="1">The sequence shown here is derived from an EMBL/GenBank/DDBJ whole genome shotgun (WGS) entry which is preliminary data.</text>
</comment>
<dbReference type="Proteomes" id="UP000287101">
    <property type="component" value="Unassembled WGS sequence"/>
</dbReference>
<sequence length="216" mass="25073">MIEVYLFVHPLCPECLASEKRILQMVKNEQRKIQFKFLPLLNLQTFQRYLSTTCNHDCNLNDRNKLFQDSYSAALDYKAMQLQGKKKGQQFLMALQEAVQHNESYSADLVKQTVIDLHGDWEMFVNDRQSENVKESFETDQIIAKEMSVSFASSMVYFNYTCDQDYGILVEEHPTDEILADLLAMDQPETIAPLAKENTVITHQNLADTYLRLLEN</sequence>
<dbReference type="EMBL" id="NGJY01000002">
    <property type="protein sequence ID" value="RSU03347.1"/>
    <property type="molecule type" value="Genomic_DNA"/>
</dbReference>
<dbReference type="Gene3D" id="3.40.30.10">
    <property type="entry name" value="Glutaredoxin"/>
    <property type="match status" value="1"/>
</dbReference>
<dbReference type="InterPro" id="IPR036249">
    <property type="entry name" value="Thioredoxin-like_sf"/>
</dbReference>
<proteinExistence type="predicted"/>
<name>A0A430A8E5_9ENTE</name>
<evidence type="ECO:0000313" key="2">
    <source>
        <dbReference type="Proteomes" id="UP000287101"/>
    </source>
</evidence>
<dbReference type="SUPFAM" id="SSF52833">
    <property type="entry name" value="Thioredoxin-like"/>
    <property type="match status" value="1"/>
</dbReference>
<organism evidence="1 2">
    <name type="scientific">Vagococcus fessus</name>
    <dbReference type="NCBI Taxonomy" id="120370"/>
    <lineage>
        <taxon>Bacteria</taxon>
        <taxon>Bacillati</taxon>
        <taxon>Bacillota</taxon>
        <taxon>Bacilli</taxon>
        <taxon>Lactobacillales</taxon>
        <taxon>Enterococcaceae</taxon>
        <taxon>Vagococcus</taxon>
    </lineage>
</organism>
<keyword evidence="2" id="KW-1185">Reference proteome</keyword>
<accession>A0A430A8E5</accession>
<evidence type="ECO:0008006" key="3">
    <source>
        <dbReference type="Google" id="ProtNLM"/>
    </source>
</evidence>
<dbReference type="OrthoDB" id="2156137at2"/>
<dbReference type="Pfam" id="PF13743">
    <property type="entry name" value="Thioredoxin_5"/>
    <property type="match status" value="1"/>
</dbReference>
<dbReference type="RefSeq" id="WP_126831556.1">
    <property type="nucleotide sequence ID" value="NZ_CBCRYB010000001.1"/>
</dbReference>